<dbReference type="InterPro" id="IPR008250">
    <property type="entry name" value="ATPase_P-typ_transduc_dom_A_sf"/>
</dbReference>
<dbReference type="EMBL" id="JQDR03011190">
    <property type="protein sequence ID" value="KAA0193129.1"/>
    <property type="molecule type" value="Genomic_DNA"/>
</dbReference>
<dbReference type="EC" id="7.2.2.10" evidence="2"/>
<dbReference type="Gene3D" id="2.70.150.10">
    <property type="entry name" value="Calcium-transporting ATPase, cytoplasmic transduction domain A"/>
    <property type="match status" value="1"/>
</dbReference>
<evidence type="ECO:0000256" key="1">
    <source>
        <dbReference type="ARBA" id="ARBA00004326"/>
    </source>
</evidence>
<dbReference type="AlphaFoldDB" id="A0A6A0GYP0"/>
<organism evidence="6">
    <name type="scientific">Hyalella azteca</name>
    <name type="common">Amphipod</name>
    <dbReference type="NCBI Taxonomy" id="294128"/>
    <lineage>
        <taxon>Eukaryota</taxon>
        <taxon>Metazoa</taxon>
        <taxon>Ecdysozoa</taxon>
        <taxon>Arthropoda</taxon>
        <taxon>Crustacea</taxon>
        <taxon>Multicrustacea</taxon>
        <taxon>Malacostraca</taxon>
        <taxon>Eumalacostraca</taxon>
        <taxon>Peracarida</taxon>
        <taxon>Amphipoda</taxon>
        <taxon>Senticaudata</taxon>
        <taxon>Talitrida</taxon>
        <taxon>Talitroidea</taxon>
        <taxon>Hyalellidae</taxon>
        <taxon>Hyalella</taxon>
    </lineage>
</organism>
<accession>A0A6A0GYP0</accession>
<reference evidence="6" key="1">
    <citation type="submission" date="2014-08" db="EMBL/GenBank/DDBJ databases">
        <authorList>
            <person name="Murali S."/>
            <person name="Richards S."/>
            <person name="Bandaranaike D."/>
            <person name="Bellair M."/>
            <person name="Blankenburg K."/>
            <person name="Chao H."/>
            <person name="Dinh H."/>
            <person name="Doddapaneni H."/>
            <person name="Dugan-Rocha S."/>
            <person name="Elkadiri S."/>
            <person name="Gnanaolivu R."/>
            <person name="Hughes D."/>
            <person name="Lee S."/>
            <person name="Li M."/>
            <person name="Ming W."/>
            <person name="Munidasa M."/>
            <person name="Muniz J."/>
            <person name="Nguyen L."/>
            <person name="Osuji N."/>
            <person name="Pu L.-L."/>
            <person name="Puazo M."/>
            <person name="Skinner E."/>
            <person name="Qu C."/>
            <person name="Quiroz J."/>
            <person name="Raj R."/>
            <person name="Weissenberger G."/>
            <person name="Xin Y."/>
            <person name="Zou X."/>
            <person name="Han Y."/>
            <person name="Worley K."/>
            <person name="Muzny D."/>
            <person name="Gibbs R."/>
        </authorList>
    </citation>
    <scope>NUCLEOTIDE SEQUENCE</scope>
    <source>
        <strain evidence="6">HAZT.00-mixed</strain>
        <tissue evidence="6">Whole organism</tissue>
    </source>
</reference>
<gene>
    <name evidence="6" type="ORF">HAZT_HAZT011383</name>
</gene>
<dbReference type="InterPro" id="IPR059000">
    <property type="entry name" value="ATPase_P-type_domA"/>
</dbReference>
<dbReference type="SUPFAM" id="SSF81653">
    <property type="entry name" value="Calcium ATPase, transduction domain A"/>
    <property type="match status" value="1"/>
</dbReference>
<evidence type="ECO:0000259" key="5">
    <source>
        <dbReference type="Pfam" id="PF00122"/>
    </source>
</evidence>
<dbReference type="GO" id="GO:0005388">
    <property type="term" value="F:P-type calcium transporter activity"/>
    <property type="evidence" value="ECO:0007669"/>
    <property type="project" value="UniProtKB-EC"/>
</dbReference>
<sequence length="86" mass="9258">MCLREGAVREYQARELVPGDVVHLGIGDRVPSDVRLFQATQLCVDESSFTGETEPAPKVVCLVVRLKVVCLKVVCLGGGVSIGWCV</sequence>
<protein>
    <recommendedName>
        <fullName evidence="2">P-type Ca(2+) transporter</fullName>
        <ecNumber evidence="2">7.2.2.10</ecNumber>
    </recommendedName>
</protein>
<keyword evidence="3" id="KW-0703">Sarcoplasmic reticulum</keyword>
<evidence type="ECO:0000313" key="6">
    <source>
        <dbReference type="EMBL" id="KAA0193129.1"/>
    </source>
</evidence>
<name>A0A6A0GYP0_HYAAZ</name>
<evidence type="ECO:0000256" key="3">
    <source>
        <dbReference type="ARBA" id="ARBA00022951"/>
    </source>
</evidence>
<feature type="domain" description="P-type ATPase A" evidence="5">
    <location>
        <begin position="3"/>
        <end position="58"/>
    </location>
</feature>
<proteinExistence type="predicted"/>
<dbReference type="Proteomes" id="UP000711488">
    <property type="component" value="Unassembled WGS sequence"/>
</dbReference>
<reference evidence="6" key="2">
    <citation type="journal article" date="2018" name="Environ. Sci. Technol.">
        <title>The Toxicogenome of Hyalella azteca: A Model for Sediment Ecotoxicology and Evolutionary Toxicology.</title>
        <authorList>
            <person name="Poynton H.C."/>
            <person name="Hasenbein S."/>
            <person name="Benoit J.B."/>
            <person name="Sepulveda M.S."/>
            <person name="Poelchau M.F."/>
            <person name="Hughes D.S.T."/>
            <person name="Murali S.C."/>
            <person name="Chen S."/>
            <person name="Glastad K.M."/>
            <person name="Goodisman M.A.D."/>
            <person name="Werren J.H."/>
            <person name="Vineis J.H."/>
            <person name="Bowen J.L."/>
            <person name="Friedrich M."/>
            <person name="Jones J."/>
            <person name="Robertson H.M."/>
            <person name="Feyereisen R."/>
            <person name="Mechler-Hickson A."/>
            <person name="Mathers N."/>
            <person name="Lee C.E."/>
            <person name="Colbourne J.K."/>
            <person name="Biales A."/>
            <person name="Johnston J.S."/>
            <person name="Wellborn G.A."/>
            <person name="Rosendale A.J."/>
            <person name="Cridge A.G."/>
            <person name="Munoz-Torres M.C."/>
            <person name="Bain P.A."/>
            <person name="Manny A.R."/>
            <person name="Major K.M."/>
            <person name="Lambert F.N."/>
            <person name="Vulpe C.D."/>
            <person name="Tuck P."/>
            <person name="Blalock B.J."/>
            <person name="Lin Y.Y."/>
            <person name="Smith M.E."/>
            <person name="Ochoa-Acuna H."/>
            <person name="Chen M.M."/>
            <person name="Childers C.P."/>
            <person name="Qu J."/>
            <person name="Dugan S."/>
            <person name="Lee S.L."/>
            <person name="Chao H."/>
            <person name="Dinh H."/>
            <person name="Han Y."/>
            <person name="Doddapaneni H."/>
            <person name="Worley K.C."/>
            <person name="Muzny D.M."/>
            <person name="Gibbs R.A."/>
            <person name="Richards S."/>
        </authorList>
    </citation>
    <scope>NUCLEOTIDE SEQUENCE</scope>
    <source>
        <strain evidence="6">HAZT.00-mixed</strain>
        <tissue evidence="6">Whole organism</tissue>
    </source>
</reference>
<evidence type="ECO:0000256" key="2">
    <source>
        <dbReference type="ARBA" id="ARBA00012790"/>
    </source>
</evidence>
<comment type="subcellular location">
    <subcellularLocation>
        <location evidence="1">Sarcoplasmic reticulum membrane</location>
        <topology evidence="1">Multi-pass membrane protein</topology>
    </subcellularLocation>
</comment>
<dbReference type="GO" id="GO:0033017">
    <property type="term" value="C:sarcoplasmic reticulum membrane"/>
    <property type="evidence" value="ECO:0007669"/>
    <property type="project" value="UniProtKB-SubCell"/>
</dbReference>
<dbReference type="Pfam" id="PF00122">
    <property type="entry name" value="E1-E2_ATPase"/>
    <property type="match status" value="1"/>
</dbReference>
<evidence type="ECO:0000256" key="4">
    <source>
        <dbReference type="ARBA" id="ARBA00048694"/>
    </source>
</evidence>
<dbReference type="PANTHER" id="PTHR42861">
    <property type="entry name" value="CALCIUM-TRANSPORTING ATPASE"/>
    <property type="match status" value="1"/>
</dbReference>
<reference evidence="6" key="3">
    <citation type="submission" date="2019-06" db="EMBL/GenBank/DDBJ databases">
        <authorList>
            <person name="Poynton C."/>
            <person name="Hasenbein S."/>
            <person name="Benoit J.B."/>
            <person name="Sepulveda M.S."/>
            <person name="Poelchau M.F."/>
            <person name="Murali S.C."/>
            <person name="Chen S."/>
            <person name="Glastad K.M."/>
            <person name="Werren J.H."/>
            <person name="Vineis J.H."/>
            <person name="Bowen J.L."/>
            <person name="Friedrich M."/>
            <person name="Jones J."/>
            <person name="Robertson H.M."/>
            <person name="Feyereisen R."/>
            <person name="Mechler-Hickson A."/>
            <person name="Mathers N."/>
            <person name="Lee C.E."/>
            <person name="Colbourne J.K."/>
            <person name="Biales A."/>
            <person name="Johnston J.S."/>
            <person name="Wellborn G.A."/>
            <person name="Rosendale A.J."/>
            <person name="Cridge A.G."/>
            <person name="Munoz-Torres M.C."/>
            <person name="Bain P.A."/>
            <person name="Manny A.R."/>
            <person name="Major K.M."/>
            <person name="Lambert F.N."/>
            <person name="Vulpe C.D."/>
            <person name="Tuck P."/>
            <person name="Blalock B.J."/>
            <person name="Lin Y.-Y."/>
            <person name="Smith M.E."/>
            <person name="Ochoa-Acuna H."/>
            <person name="Chen M.-J.M."/>
            <person name="Childers C.P."/>
            <person name="Qu J."/>
            <person name="Dugan S."/>
            <person name="Lee S.L."/>
            <person name="Chao H."/>
            <person name="Dinh H."/>
            <person name="Han Y."/>
            <person name="Doddapaneni H."/>
            <person name="Worley K.C."/>
            <person name="Muzny D.M."/>
            <person name="Gibbs R.A."/>
            <person name="Richards S."/>
        </authorList>
    </citation>
    <scope>NUCLEOTIDE SEQUENCE</scope>
    <source>
        <strain evidence="6">HAZT.00-mixed</strain>
        <tissue evidence="6">Whole organism</tissue>
    </source>
</reference>
<comment type="catalytic activity">
    <reaction evidence="4">
        <text>Ca(2+)(in) + ATP + H2O = Ca(2+)(out) + ADP + phosphate + H(+)</text>
        <dbReference type="Rhea" id="RHEA:18105"/>
        <dbReference type="ChEBI" id="CHEBI:15377"/>
        <dbReference type="ChEBI" id="CHEBI:15378"/>
        <dbReference type="ChEBI" id="CHEBI:29108"/>
        <dbReference type="ChEBI" id="CHEBI:30616"/>
        <dbReference type="ChEBI" id="CHEBI:43474"/>
        <dbReference type="ChEBI" id="CHEBI:456216"/>
        <dbReference type="EC" id="7.2.2.10"/>
    </reaction>
</comment>
<comment type="caution">
    <text evidence="6">The sequence shown here is derived from an EMBL/GenBank/DDBJ whole genome shotgun (WGS) entry which is preliminary data.</text>
</comment>